<organism evidence="2 3">
    <name type="scientific">Neonectria ditissima</name>
    <dbReference type="NCBI Taxonomy" id="78410"/>
    <lineage>
        <taxon>Eukaryota</taxon>
        <taxon>Fungi</taxon>
        <taxon>Dikarya</taxon>
        <taxon>Ascomycota</taxon>
        <taxon>Pezizomycotina</taxon>
        <taxon>Sordariomycetes</taxon>
        <taxon>Hypocreomycetidae</taxon>
        <taxon>Hypocreales</taxon>
        <taxon>Nectriaceae</taxon>
        <taxon>Neonectria</taxon>
    </lineage>
</organism>
<feature type="compositionally biased region" description="Acidic residues" evidence="1">
    <location>
        <begin position="990"/>
        <end position="1008"/>
    </location>
</feature>
<feature type="compositionally biased region" description="Basic residues" evidence="1">
    <location>
        <begin position="961"/>
        <end position="975"/>
    </location>
</feature>
<dbReference type="Proteomes" id="UP000050424">
    <property type="component" value="Unassembled WGS sequence"/>
</dbReference>
<sequence>MTEKTNFEGLHPQPLFEGENHLNRTKPLHLGKNRLFADVGLWDLTRNWKAGIQTQLNFAELRKGDMRMFRDVTLCWTLGYGRDAPWPPENPAWSLNDFAKRMRASTRELLESSRTLRAMVTSHERLIQKRIMDVSNGKIQDVDLETVLNNLWKQTASTYNNLVNIEYVDKILDTPIFMRMSVSDDTDMAAFHSSDLDAFSLDFLDNVKDPHQKYCVTYRNGANYCDHKLNMSTMKRHADSGEELPGKAWPLIGFPPPCDNARGVFYNRDVEKHYQRVRANYLVPLLNLEDLKNPANLLSFIHNRGRTRLEDFARMDSDLMYLGRSSKMLAGAFSAMHVVAFGKQHSATEMELNFLRAHGKDLFHMETGGIAALSVLDEDRPRYKALHVAGHTLGSMEAWLVIRSQRLTYIFLDLLCAWALRGTEGEKDGVTGYPKILTTEDEINREYRDAVAALKEICPERPSWRDLPSVRQYGPVVTTVNGPRYLPALQSKKELAEEHLTKLFDEPDYFTKLVLEQKEHHWQNLTQNYKPEKGDCIQRYEELGPRHSLYYDCLRSVLRRAVFGFFIWPLVEKHLTAFCDEFERFKNDERNGHDQNLPLSVAPQLEKNETLYKRYHDLVYVVRYCAVLFLKEFASKAIHAASEPMRDSFSWVDQTEPWEKVKSKCPFPKGLYKDRMYTVKSTKCTLKAEDDTKLSRVAGMINNFLATRPTYMYAGVRKVTAQLQRWVDDYDDEEMRSAFTQLVADTIDGLDVLAEIAQHLDDFSCTARFIQETPEQEFLRGFSSACVDNSIDFFEFDDFPFEANGVPDKRIGRICKFLDESQGFKNKRTVTYGQARGDLKRLGASLLKNMIVPMNDKATYKASPEALERLEDTMRVRRDQYIYFRKELPLDLDTKDKIPVRWPTDRWLEEFKRIQKENRKTGKKKDSPKGASSEGFTEQIMVDDARQKMQAQRQAQELQRWRRVAQRRRKERWNRRTGGAARPDSKAPEDVEMGDEDEDEDSPMEDEPQPVPEPDVLPAPPAAQLPLPPAPQLREISLAPLSMGPVLASDGRPKTPLNKRVWETLLSLYGRTDSPVTYGELARALNYMGYQDEGRGGSHGVFTWTPTCRWPREALPKGRNIQIAKNHEGERKAVARGKAKDWGFRLQERGMTWEFVKKWYQKKT</sequence>
<gene>
    <name evidence="2" type="ORF">AK830_g9219</name>
</gene>
<evidence type="ECO:0000313" key="2">
    <source>
        <dbReference type="EMBL" id="KPM37338.1"/>
    </source>
</evidence>
<dbReference type="EMBL" id="LKCW01000169">
    <property type="protein sequence ID" value="KPM37338.1"/>
    <property type="molecule type" value="Genomic_DNA"/>
</dbReference>
<name>A0A0P7B648_9HYPO</name>
<dbReference type="OrthoDB" id="2922289at2759"/>
<dbReference type="STRING" id="78410.A0A0P7B648"/>
<comment type="caution">
    <text evidence="2">The sequence shown here is derived from an EMBL/GenBank/DDBJ whole genome shotgun (WGS) entry which is preliminary data.</text>
</comment>
<reference evidence="2 3" key="1">
    <citation type="submission" date="2015-09" db="EMBL/GenBank/DDBJ databases">
        <title>Draft genome of a European isolate of the apple canker pathogen Neonectria ditissima.</title>
        <authorList>
            <person name="Gomez-Cortecero A."/>
            <person name="Harrison R.J."/>
            <person name="Armitage A.D."/>
        </authorList>
    </citation>
    <scope>NUCLEOTIDE SEQUENCE [LARGE SCALE GENOMIC DNA]</scope>
    <source>
        <strain evidence="2 3">R09/05</strain>
    </source>
</reference>
<feature type="compositionally biased region" description="Low complexity" evidence="1">
    <location>
        <begin position="948"/>
        <end position="958"/>
    </location>
</feature>
<feature type="compositionally biased region" description="Pro residues" evidence="1">
    <location>
        <begin position="1009"/>
        <end position="1029"/>
    </location>
</feature>
<evidence type="ECO:0000256" key="1">
    <source>
        <dbReference type="SAM" id="MobiDB-lite"/>
    </source>
</evidence>
<feature type="region of interest" description="Disordered" evidence="1">
    <location>
        <begin position="918"/>
        <end position="1029"/>
    </location>
</feature>
<dbReference type="AlphaFoldDB" id="A0A0P7B648"/>
<proteinExistence type="predicted"/>
<feature type="compositionally biased region" description="Basic and acidic residues" evidence="1">
    <location>
        <begin position="918"/>
        <end position="928"/>
    </location>
</feature>
<keyword evidence="3" id="KW-1185">Reference proteome</keyword>
<protein>
    <submittedName>
        <fullName evidence="2">Uncharacterized protein</fullName>
    </submittedName>
</protein>
<evidence type="ECO:0000313" key="3">
    <source>
        <dbReference type="Proteomes" id="UP000050424"/>
    </source>
</evidence>
<accession>A0A0P7B648</accession>